<dbReference type="PROSITE" id="PS51194">
    <property type="entry name" value="HELICASE_CTER"/>
    <property type="match status" value="1"/>
</dbReference>
<dbReference type="Pfam" id="PF08455">
    <property type="entry name" value="SNF2_assoc"/>
    <property type="match status" value="1"/>
</dbReference>
<dbReference type="AlphaFoldDB" id="A0A927CAE8"/>
<organism evidence="7 8">
    <name type="scientific">Paenibacillus oceani</name>
    <dbReference type="NCBI Taxonomy" id="2772510"/>
    <lineage>
        <taxon>Bacteria</taxon>
        <taxon>Bacillati</taxon>
        <taxon>Bacillota</taxon>
        <taxon>Bacilli</taxon>
        <taxon>Bacillales</taxon>
        <taxon>Paenibacillaceae</taxon>
        <taxon>Paenibacillus</taxon>
    </lineage>
</organism>
<dbReference type="SUPFAM" id="SSF52540">
    <property type="entry name" value="P-loop containing nucleoside triphosphate hydrolases"/>
    <property type="match status" value="2"/>
</dbReference>
<keyword evidence="8" id="KW-1185">Reference proteome</keyword>
<dbReference type="Proteomes" id="UP000639396">
    <property type="component" value="Unassembled WGS sequence"/>
</dbReference>
<evidence type="ECO:0000313" key="7">
    <source>
        <dbReference type="EMBL" id="MBD2863063.1"/>
    </source>
</evidence>
<keyword evidence="2" id="KW-0479">Metal-binding</keyword>
<dbReference type="CDD" id="cd18793">
    <property type="entry name" value="SF2_C_SNF"/>
    <property type="match status" value="1"/>
</dbReference>
<dbReference type="Pfam" id="PF00176">
    <property type="entry name" value="SNF2-rel_dom"/>
    <property type="match status" value="1"/>
</dbReference>
<dbReference type="GO" id="GO:0005524">
    <property type="term" value="F:ATP binding"/>
    <property type="evidence" value="ECO:0007669"/>
    <property type="project" value="InterPro"/>
</dbReference>
<gene>
    <name evidence="7" type="ORF">IDH45_13805</name>
</gene>
<dbReference type="PROSITE" id="PS50966">
    <property type="entry name" value="ZF_SWIM"/>
    <property type="match status" value="1"/>
</dbReference>
<dbReference type="InterPro" id="IPR027417">
    <property type="entry name" value="P-loop_NTPase"/>
</dbReference>
<evidence type="ECO:0000256" key="2">
    <source>
        <dbReference type="PROSITE-ProRule" id="PRU00325"/>
    </source>
</evidence>
<evidence type="ECO:0000259" key="5">
    <source>
        <dbReference type="PROSITE" id="PS51192"/>
    </source>
</evidence>
<comment type="caution">
    <text evidence="7">The sequence shown here is derived from an EMBL/GenBank/DDBJ whole genome shotgun (WGS) entry which is preliminary data.</text>
</comment>
<dbReference type="SMART" id="SM00490">
    <property type="entry name" value="HELICc"/>
    <property type="match status" value="1"/>
</dbReference>
<dbReference type="PANTHER" id="PTHR10799">
    <property type="entry name" value="SNF2/RAD54 HELICASE FAMILY"/>
    <property type="match status" value="1"/>
</dbReference>
<dbReference type="InterPro" id="IPR013663">
    <property type="entry name" value="Helicase_SWF/SNF/SWI_bac"/>
</dbReference>
<accession>A0A927CAE8</accession>
<keyword evidence="1" id="KW-0378">Hydrolase</keyword>
<dbReference type="SMART" id="SM00487">
    <property type="entry name" value="DEXDc"/>
    <property type="match status" value="1"/>
</dbReference>
<feature type="region of interest" description="Disordered" evidence="3">
    <location>
        <begin position="101"/>
        <end position="122"/>
    </location>
</feature>
<protein>
    <submittedName>
        <fullName evidence="7">DEAD/DEAH box helicase</fullName>
    </submittedName>
</protein>
<name>A0A927CAE8_9BACL</name>
<dbReference type="InterPro" id="IPR007527">
    <property type="entry name" value="Znf_SWIM"/>
</dbReference>
<dbReference type="InterPro" id="IPR038718">
    <property type="entry name" value="SNF2-like_sf"/>
</dbReference>
<keyword evidence="7" id="KW-0547">Nucleotide-binding</keyword>
<dbReference type="InterPro" id="IPR049730">
    <property type="entry name" value="SNF2/RAD54-like_C"/>
</dbReference>
<dbReference type="PROSITE" id="PS51192">
    <property type="entry name" value="HELICASE_ATP_BIND_1"/>
    <property type="match status" value="1"/>
</dbReference>
<dbReference type="FunFam" id="3.40.50.300:FF:000533">
    <property type="entry name" value="Helicase, Snf2 family"/>
    <property type="match status" value="1"/>
</dbReference>
<keyword evidence="7" id="KW-0067">ATP-binding</keyword>
<evidence type="ECO:0000259" key="4">
    <source>
        <dbReference type="PROSITE" id="PS50966"/>
    </source>
</evidence>
<proteinExistence type="predicted"/>
<dbReference type="EMBL" id="JACXJA010000016">
    <property type="protein sequence ID" value="MBD2863063.1"/>
    <property type="molecule type" value="Genomic_DNA"/>
</dbReference>
<feature type="domain" description="SWIM-type" evidence="4">
    <location>
        <begin position="54"/>
        <end position="92"/>
    </location>
</feature>
<sequence>MSLSLHNKIVESMCGRMAYHKGKADFLSGKVSVVRYQPGQLFEAAVTDKGRSEVSVRLDDPSGTIAASCSCPTLGSYSKHCKHIASALLCLIEIQRSDRPESAADAGGLQPQVQDSPAGTPREEARLVESMLGLFRKQPARSVGSGLLHDPRDPLHVQFKCTLLPYGYRKQLFGIEMKVGPERLYIVQRIREFLEQLDKGSSYPFAKLFTYDPEIHRFKKEDESIIQQLTNIAENEQLYRDSNVFPVRSKHQTDRTLLLPPLSWDSLLPLLTRAETSVLVEHPDGSVHPLQLSVEPVPLHFDFRQTGNGNHAYELEVTGLDDVTVLESYGVVLTNGKLLQLPSESCSRLSELKQMFDDAGRRQLPLSQVQLESMMDRAVPGLMKLGRVQIADAVSEKFVKTPLRASLYLDRVKEKMLAALEFHYGDITINPLEPWSAKRSSDRILVRDGELERQILELMEQSSFVRTESGYRMDDEDGEYDFLVHTVPRLEKLVKVYATSNVKERIYPVHVPPKITVDVNDKVDWLEARFDIETIPEAEIRKVLQSLEEKRRYHKMPDGSLLPLESEEFQEIVRCMNELGVRMGEADGTTFRLPVVRGLQLMDTDRQSHTVRLGKTLRRLLTHMRNPDHLDFPVPDNLAPVLRDYQQYGYQWLRTLAHYRFGGILADEMGLGKTVQAIAFLVSMLPEIRAQELPAIIVSPASLVYNWQNELHKFAPDIRAAIADGSKAERNKFWKNAAGLDVIITSYPLLRRDIEAYMMRSFHTLILDEAQFFKNHTTQTAHAVKQLQAPYRFALTGTPVENRLEELWTLYDVVFPGLFPGRKAFNELSRSTVAKKIRPFLLRRLKSDVLTELPEKIETLHTSELLPEQKKLYAAYLAKLQKEALKHLSEASFHKNRIKILAGLTRLRQLCCHPALFVENYNGSSAKFEQLLDIVEECQSAGKRVLLFSQFTEMLGLIGREIGVRGIPFFYLDGSTPPAERVELCGRFNEGERDLFLISLKAGGTGLNLTGADTVVLYDLWWNPAVEQQAADRAHRIGQKKVVQIIRLLAQGTVEEKMYDLQQKKLHLIEDVIRPGQESLSSFTEADIRELLLLG</sequence>
<dbReference type="InterPro" id="IPR001650">
    <property type="entry name" value="Helicase_C-like"/>
</dbReference>
<feature type="domain" description="Helicase ATP-binding" evidence="5">
    <location>
        <begin position="654"/>
        <end position="817"/>
    </location>
</feature>
<keyword evidence="2" id="KW-0863">Zinc-finger</keyword>
<keyword evidence="7" id="KW-0347">Helicase</keyword>
<dbReference type="RefSeq" id="WP_190928524.1">
    <property type="nucleotide sequence ID" value="NZ_JACXJA010000016.1"/>
</dbReference>
<dbReference type="GO" id="GO:0016787">
    <property type="term" value="F:hydrolase activity"/>
    <property type="evidence" value="ECO:0007669"/>
    <property type="project" value="UniProtKB-KW"/>
</dbReference>
<dbReference type="GO" id="GO:0008270">
    <property type="term" value="F:zinc ion binding"/>
    <property type="evidence" value="ECO:0007669"/>
    <property type="project" value="UniProtKB-KW"/>
</dbReference>
<keyword evidence="2" id="KW-0862">Zinc</keyword>
<dbReference type="InterPro" id="IPR014001">
    <property type="entry name" value="Helicase_ATP-bd"/>
</dbReference>
<evidence type="ECO:0000313" key="8">
    <source>
        <dbReference type="Proteomes" id="UP000639396"/>
    </source>
</evidence>
<evidence type="ECO:0000259" key="6">
    <source>
        <dbReference type="PROSITE" id="PS51194"/>
    </source>
</evidence>
<reference evidence="7" key="1">
    <citation type="submission" date="2020-09" db="EMBL/GenBank/DDBJ databases">
        <title>A novel bacterium of genus Paenibacillus, isolated from South China Sea.</title>
        <authorList>
            <person name="Huang H."/>
            <person name="Mo K."/>
            <person name="Hu Y."/>
        </authorList>
    </citation>
    <scope>NUCLEOTIDE SEQUENCE</scope>
    <source>
        <strain evidence="7">IB182363</strain>
    </source>
</reference>
<evidence type="ECO:0000256" key="1">
    <source>
        <dbReference type="ARBA" id="ARBA00022801"/>
    </source>
</evidence>
<dbReference type="Gene3D" id="3.40.50.10810">
    <property type="entry name" value="Tandem AAA-ATPase domain"/>
    <property type="match status" value="1"/>
</dbReference>
<feature type="domain" description="Helicase C-terminal" evidence="6">
    <location>
        <begin position="930"/>
        <end position="1081"/>
    </location>
</feature>
<dbReference type="GO" id="GO:0004386">
    <property type="term" value="F:helicase activity"/>
    <property type="evidence" value="ECO:0007669"/>
    <property type="project" value="UniProtKB-KW"/>
</dbReference>
<dbReference type="Pfam" id="PF00271">
    <property type="entry name" value="Helicase_C"/>
    <property type="match status" value="1"/>
</dbReference>
<evidence type="ECO:0000256" key="3">
    <source>
        <dbReference type="SAM" id="MobiDB-lite"/>
    </source>
</evidence>
<dbReference type="InterPro" id="IPR000330">
    <property type="entry name" value="SNF2_N"/>
</dbReference>
<dbReference type="Gene3D" id="3.40.50.300">
    <property type="entry name" value="P-loop containing nucleotide triphosphate hydrolases"/>
    <property type="match status" value="1"/>
</dbReference>